<sequence length="216" mass="23701">MLTGKELGDAIAKAIELKKVKKADVATEFGVKAPSVSGWIKTGRISKEHLDKLVTYFSDVVGPEHFGINFDVNVTQAPDIQPAIPLISSVQAGTWAEIIDNFQPGDADEWLNTTTKHSGSSFALKVSGESMKNPGSRYSFDDGDIILVDPEKPYHNGSLVVVRLNGDKKATFKKLIIEEGKMYLKALNPDWPDPIIPMTDEAQICGVVFEKIVRFP</sequence>
<reference evidence="2 3" key="1">
    <citation type="submission" date="2011-05" db="EMBL/GenBank/DDBJ databases">
        <authorList>
            <person name="Muzny D."/>
            <person name="Qin X."/>
            <person name="Deng J."/>
            <person name="Jiang H."/>
            <person name="Liu Y."/>
            <person name="Qu J."/>
            <person name="Song X.-Z."/>
            <person name="Zhang L."/>
            <person name="Thornton R."/>
            <person name="Coyle M."/>
            <person name="Francisco L."/>
            <person name="Jackson L."/>
            <person name="Javaid M."/>
            <person name="Korchina V."/>
            <person name="Kovar C."/>
            <person name="Mata R."/>
            <person name="Mathew T."/>
            <person name="Ngo R."/>
            <person name="Nguyen L."/>
            <person name="Nguyen N."/>
            <person name="Okwuonu G."/>
            <person name="Ongeri F."/>
            <person name="Pham C."/>
            <person name="Simmons D."/>
            <person name="Wilczek-Boney K."/>
            <person name="Hale W."/>
            <person name="Jakkamsetti A."/>
            <person name="Pham P."/>
            <person name="Ruth R."/>
            <person name="San Lucas F."/>
            <person name="Warren J."/>
            <person name="Zhang J."/>
            <person name="Zhao Z."/>
            <person name="Zhou C."/>
            <person name="Zhu D."/>
            <person name="Lee S."/>
            <person name="Bess C."/>
            <person name="Blankenburg K."/>
            <person name="Forbes L."/>
            <person name="Fu Q."/>
            <person name="Gubbala S."/>
            <person name="Hirani K."/>
            <person name="Jayaseelan J.C."/>
            <person name="Lara F."/>
            <person name="Munidasa M."/>
            <person name="Palculict T."/>
            <person name="Patil S."/>
            <person name="Pu L.-L."/>
            <person name="Saada N."/>
            <person name="Tang L."/>
            <person name="Weissenberger G."/>
            <person name="Zhu Y."/>
            <person name="Hemphill L."/>
            <person name="Shang Y."/>
            <person name="Youmans B."/>
            <person name="Ayvaz T."/>
            <person name="Ross M."/>
            <person name="Santibanez J."/>
            <person name="Aqrawi P."/>
            <person name="Gross S."/>
            <person name="Joshi V."/>
            <person name="Fowler G."/>
            <person name="Nazareth L."/>
            <person name="Reid J."/>
            <person name="Worley K."/>
            <person name="Petrosino J."/>
            <person name="Highlander S."/>
            <person name="Gibbs R."/>
        </authorList>
    </citation>
    <scope>NUCLEOTIDE SEQUENCE [LARGE SCALE GENOMIC DNA]</scope>
    <source>
        <strain evidence="2 3">871</strain>
    </source>
</reference>
<dbReference type="AlphaFoldDB" id="G4CG69"/>
<dbReference type="InterPro" id="IPR036286">
    <property type="entry name" value="LexA/Signal_pep-like_sf"/>
</dbReference>
<dbReference type="PANTHER" id="PTHR33516">
    <property type="entry name" value="LEXA REPRESSOR"/>
    <property type="match status" value="1"/>
</dbReference>
<organism evidence="2 3">
    <name type="scientific">Neisseria shayeganii 871</name>
    <dbReference type="NCBI Taxonomy" id="1032488"/>
    <lineage>
        <taxon>Bacteria</taxon>
        <taxon>Pseudomonadati</taxon>
        <taxon>Pseudomonadota</taxon>
        <taxon>Betaproteobacteria</taxon>
        <taxon>Neisseriales</taxon>
        <taxon>Neisseriaceae</taxon>
        <taxon>Neisseria</taxon>
    </lineage>
</organism>
<dbReference type="RefSeq" id="WP_009118302.1">
    <property type="nucleotide sequence ID" value="NZ_JH164926.1"/>
</dbReference>
<dbReference type="SUPFAM" id="SSF51306">
    <property type="entry name" value="LexA/Signal peptidase"/>
    <property type="match status" value="1"/>
</dbReference>
<dbReference type="Gene3D" id="1.10.260.40">
    <property type="entry name" value="lambda repressor-like DNA-binding domains"/>
    <property type="match status" value="1"/>
</dbReference>
<dbReference type="GO" id="GO:0003677">
    <property type="term" value="F:DNA binding"/>
    <property type="evidence" value="ECO:0007669"/>
    <property type="project" value="InterPro"/>
</dbReference>
<dbReference type="HOGENOM" id="CLU_066192_1_3_4"/>
<dbReference type="InterPro" id="IPR010982">
    <property type="entry name" value="Lambda_DNA-bd_dom_sf"/>
</dbReference>
<dbReference type="InterPro" id="IPR001387">
    <property type="entry name" value="Cro/C1-type_HTH"/>
</dbReference>
<dbReference type="InterPro" id="IPR039418">
    <property type="entry name" value="LexA-like"/>
</dbReference>
<comment type="caution">
    <text evidence="2">The sequence shown here is derived from an EMBL/GenBank/DDBJ whole genome shotgun (WGS) entry which is preliminary data.</text>
</comment>
<gene>
    <name evidence="2" type="ORF">HMPREF9371_0608</name>
</gene>
<dbReference type="OrthoDB" id="9021722at2"/>
<feature type="domain" description="Peptidase S24/S26A/S26B/S26C" evidence="1">
    <location>
        <begin position="85"/>
        <end position="209"/>
    </location>
</feature>
<protein>
    <submittedName>
        <fullName evidence="2">Peptidase S24/S26 domain protein</fullName>
    </submittedName>
</protein>
<dbReference type="PANTHER" id="PTHR33516:SF2">
    <property type="entry name" value="LEXA REPRESSOR-RELATED"/>
    <property type="match status" value="1"/>
</dbReference>
<dbReference type="CDD" id="cd00093">
    <property type="entry name" value="HTH_XRE"/>
    <property type="match status" value="1"/>
</dbReference>
<dbReference type="Proteomes" id="UP000003019">
    <property type="component" value="Unassembled WGS sequence"/>
</dbReference>
<dbReference type="CDD" id="cd06529">
    <property type="entry name" value="S24_LexA-like"/>
    <property type="match status" value="1"/>
</dbReference>
<name>G4CG69_9NEIS</name>
<dbReference type="EMBL" id="AGAY01000022">
    <property type="protein sequence ID" value="EGY53117.1"/>
    <property type="molecule type" value="Genomic_DNA"/>
</dbReference>
<proteinExistence type="predicted"/>
<dbReference type="Pfam" id="PF00717">
    <property type="entry name" value="Peptidase_S24"/>
    <property type="match status" value="1"/>
</dbReference>
<dbReference type="STRING" id="1032488.HMPREF9371_0608"/>
<dbReference type="InterPro" id="IPR050077">
    <property type="entry name" value="LexA_repressor"/>
</dbReference>
<keyword evidence="3" id="KW-1185">Reference proteome</keyword>
<dbReference type="Gene3D" id="2.10.109.10">
    <property type="entry name" value="Umud Fragment, subunit A"/>
    <property type="match status" value="1"/>
</dbReference>
<evidence type="ECO:0000313" key="3">
    <source>
        <dbReference type="Proteomes" id="UP000003019"/>
    </source>
</evidence>
<evidence type="ECO:0000313" key="2">
    <source>
        <dbReference type="EMBL" id="EGY53117.1"/>
    </source>
</evidence>
<evidence type="ECO:0000259" key="1">
    <source>
        <dbReference type="Pfam" id="PF00717"/>
    </source>
</evidence>
<dbReference type="InterPro" id="IPR015927">
    <property type="entry name" value="Peptidase_S24_S26A/B/C"/>
</dbReference>
<accession>G4CG69</accession>